<evidence type="ECO:0000313" key="2">
    <source>
        <dbReference type="EMBL" id="KAK5170355.1"/>
    </source>
</evidence>
<dbReference type="CDD" id="cd18186">
    <property type="entry name" value="BTB_POZ_ZBTB_KLHL-like"/>
    <property type="match status" value="2"/>
</dbReference>
<dbReference type="InterPro" id="IPR000210">
    <property type="entry name" value="BTB/POZ_dom"/>
</dbReference>
<dbReference type="PANTHER" id="PTHR47843:SF5">
    <property type="entry name" value="BTB_POZ DOMAIN PROTEIN"/>
    <property type="match status" value="1"/>
</dbReference>
<evidence type="ECO:0000313" key="3">
    <source>
        <dbReference type="Proteomes" id="UP001337655"/>
    </source>
</evidence>
<reference evidence="2 3" key="1">
    <citation type="submission" date="2023-08" db="EMBL/GenBank/DDBJ databases">
        <title>Black Yeasts Isolated from many extreme environments.</title>
        <authorList>
            <person name="Coleine C."/>
            <person name="Stajich J.E."/>
            <person name="Selbmann L."/>
        </authorList>
    </citation>
    <scope>NUCLEOTIDE SEQUENCE [LARGE SCALE GENOMIC DNA]</scope>
    <source>
        <strain evidence="2 3">CCFEE 5935</strain>
    </source>
</reference>
<dbReference type="RefSeq" id="XP_064659553.1">
    <property type="nucleotide sequence ID" value="XM_064802192.1"/>
</dbReference>
<dbReference type="InterPro" id="IPR011333">
    <property type="entry name" value="SKP1/BTB/POZ_sf"/>
</dbReference>
<dbReference type="SUPFAM" id="SSF54695">
    <property type="entry name" value="POZ domain"/>
    <property type="match status" value="2"/>
</dbReference>
<gene>
    <name evidence="2" type="ORF">LTR77_004942</name>
</gene>
<comment type="caution">
    <text evidence="2">The sequence shown here is derived from an EMBL/GenBank/DDBJ whole genome shotgun (WGS) entry which is preliminary data.</text>
</comment>
<proteinExistence type="predicted"/>
<accession>A0AAV9PEP4</accession>
<feature type="domain" description="BTB" evidence="1">
    <location>
        <begin position="272"/>
        <end position="332"/>
    </location>
</feature>
<dbReference type="Gene3D" id="3.30.710.10">
    <property type="entry name" value="Potassium Channel Kv1.1, Chain A"/>
    <property type="match status" value="2"/>
</dbReference>
<dbReference type="PANTHER" id="PTHR47843">
    <property type="entry name" value="BTB DOMAIN-CONTAINING PROTEIN-RELATED"/>
    <property type="match status" value="1"/>
</dbReference>
<evidence type="ECO:0000259" key="1">
    <source>
        <dbReference type="PROSITE" id="PS50097"/>
    </source>
</evidence>
<dbReference type="Proteomes" id="UP001337655">
    <property type="component" value="Unassembled WGS sequence"/>
</dbReference>
<name>A0AAV9PEP4_9PEZI</name>
<dbReference type="SMART" id="SM00225">
    <property type="entry name" value="BTB"/>
    <property type="match status" value="2"/>
</dbReference>
<sequence length="463" mass="52071">MSSEASYTSDEADLRGPPWRIPSQYFNSSTFSDVTLKFSGQELLAHKVILACASPYFKRAFEQTGFKEARSNELVLIGDNPDAVRGLVAWIYGMHYDGRGTYSAGLPPPGITLRNSSSDFLPPPGTSMQQIADVYVVAKKYLVDACTKESLRRFNTMLTHFWTNEDTRDLRKVIEVAKFVYVDQKDSATDLRAAVVERIGSMMEDAEDGGEANEEIRALFAEIRELGFELTVDSVKEAKQLRGKQPNYFPAIVAAAADSSSEDSYFNSPTHSDVTINFSGHQLKAHKIVLSSASDYFQTAFEQRVFQEANTNEIHLQDDDPHALTGLIAWIYRKHYYGRGGYPDELPDRDFDLEYLADVHVTAKKYLVHFAAQNFAGRLRYEVETCVDDAEEVDAVARFVYCKRKDAAVEPRPAVVKCVVRMLIDNGGKVKAMVRKLFADVPELAFDVVLQLAKDVRVWHEYG</sequence>
<dbReference type="AlphaFoldDB" id="A0AAV9PEP4"/>
<dbReference type="Pfam" id="PF00651">
    <property type="entry name" value="BTB"/>
    <property type="match status" value="2"/>
</dbReference>
<dbReference type="EMBL" id="JAVRRT010000007">
    <property type="protein sequence ID" value="KAK5170355.1"/>
    <property type="molecule type" value="Genomic_DNA"/>
</dbReference>
<dbReference type="PROSITE" id="PS50097">
    <property type="entry name" value="BTB"/>
    <property type="match status" value="2"/>
</dbReference>
<keyword evidence="3" id="KW-1185">Reference proteome</keyword>
<protein>
    <recommendedName>
        <fullName evidence="1">BTB domain-containing protein</fullName>
    </recommendedName>
</protein>
<dbReference type="GeneID" id="89926286"/>
<organism evidence="2 3">
    <name type="scientific">Saxophila tyrrhenica</name>
    <dbReference type="NCBI Taxonomy" id="1690608"/>
    <lineage>
        <taxon>Eukaryota</taxon>
        <taxon>Fungi</taxon>
        <taxon>Dikarya</taxon>
        <taxon>Ascomycota</taxon>
        <taxon>Pezizomycotina</taxon>
        <taxon>Dothideomycetes</taxon>
        <taxon>Dothideomycetidae</taxon>
        <taxon>Mycosphaerellales</taxon>
        <taxon>Extremaceae</taxon>
        <taxon>Saxophila</taxon>
    </lineage>
</organism>
<feature type="domain" description="BTB" evidence="1">
    <location>
        <begin position="32"/>
        <end position="92"/>
    </location>
</feature>